<protein>
    <recommendedName>
        <fullName evidence="3">Ferritin/DPS protein domain-containing protein</fullName>
    </recommendedName>
</protein>
<evidence type="ECO:0000313" key="2">
    <source>
        <dbReference type="Proteomes" id="UP000019140"/>
    </source>
</evidence>
<gene>
    <name evidence="1" type="ORF">ETSY2_00610</name>
</gene>
<evidence type="ECO:0008006" key="3">
    <source>
        <dbReference type="Google" id="ProtNLM"/>
    </source>
</evidence>
<keyword evidence="2" id="KW-1185">Reference proteome</keyword>
<accession>W4MG00</accession>
<evidence type="ECO:0000313" key="1">
    <source>
        <dbReference type="EMBL" id="ETX09249.1"/>
    </source>
</evidence>
<dbReference type="Gene3D" id="1.20.1260.10">
    <property type="match status" value="1"/>
</dbReference>
<name>W4MG00_9BACT</name>
<dbReference type="InterPro" id="IPR009078">
    <property type="entry name" value="Ferritin-like_SF"/>
</dbReference>
<dbReference type="InterPro" id="IPR012347">
    <property type="entry name" value="Ferritin-like"/>
</dbReference>
<reference evidence="1 2" key="1">
    <citation type="journal article" date="2014" name="Nature">
        <title>An environmental bacterial taxon with a large and distinct metabolic repertoire.</title>
        <authorList>
            <person name="Wilson M.C."/>
            <person name="Mori T."/>
            <person name="Ruckert C."/>
            <person name="Uria A.R."/>
            <person name="Helf M.J."/>
            <person name="Takada K."/>
            <person name="Gernert C."/>
            <person name="Steffens U.A."/>
            <person name="Heycke N."/>
            <person name="Schmitt S."/>
            <person name="Rinke C."/>
            <person name="Helfrich E.J."/>
            <person name="Brachmann A.O."/>
            <person name="Gurgui C."/>
            <person name="Wakimoto T."/>
            <person name="Kracht M."/>
            <person name="Crusemann M."/>
            <person name="Hentschel U."/>
            <person name="Abe I."/>
            <person name="Matsunaga S."/>
            <person name="Kalinowski J."/>
            <person name="Takeyama H."/>
            <person name="Piel J."/>
        </authorList>
    </citation>
    <scope>NUCLEOTIDE SEQUENCE [LARGE SCALE GENOMIC DNA]</scope>
    <source>
        <strain evidence="2">TSY2</strain>
    </source>
</reference>
<organism evidence="1 2">
    <name type="scientific">Candidatus Entotheonella gemina</name>
    <dbReference type="NCBI Taxonomy" id="1429439"/>
    <lineage>
        <taxon>Bacteria</taxon>
        <taxon>Pseudomonadati</taxon>
        <taxon>Nitrospinota/Tectimicrobiota group</taxon>
        <taxon>Candidatus Tectimicrobiota</taxon>
        <taxon>Candidatus Entotheonellia</taxon>
        <taxon>Candidatus Entotheonellales</taxon>
        <taxon>Candidatus Entotheonellaceae</taxon>
        <taxon>Candidatus Entotheonella</taxon>
    </lineage>
</organism>
<dbReference type="AlphaFoldDB" id="W4MG00"/>
<dbReference type="Proteomes" id="UP000019140">
    <property type="component" value="Unassembled WGS sequence"/>
</dbReference>
<comment type="caution">
    <text evidence="1">The sequence shown here is derived from an EMBL/GenBank/DDBJ whole genome shotgun (WGS) entry which is preliminary data.</text>
</comment>
<dbReference type="SUPFAM" id="SSF47240">
    <property type="entry name" value="Ferritin-like"/>
    <property type="match status" value="1"/>
</dbReference>
<sequence length="220" mass="24393">MDAATFVEQLGNRNAEVLDRLAPAETLVAESGGDLRLENLLKIALRNEMEATEIAARWLTSTDDVETKLALARQAGDEAKHYRLIADHLQQQLGVDLSDFDPLAQGFGPLTAYLDTLEETVERVAAGQFTRESIAVVKNQQFIDYCELHGHTATAALYRDTIQKDEAYHHQLGRQLLLRLATTPEAQERATQAAQRTLELAEELQHLALTKMGVHHAPGC</sequence>
<proteinExistence type="predicted"/>
<dbReference type="EMBL" id="AZHX01000020">
    <property type="protein sequence ID" value="ETX09249.1"/>
    <property type="molecule type" value="Genomic_DNA"/>
</dbReference>
<dbReference type="HOGENOM" id="CLU_1266208_0_0_7"/>